<sequence>MTMAAYKSLRDFIAKLEAAGELVRVKTPVSTHLEMTEIQLRLLAEKGPAVLFENVTLPDGSKSNMPVLVNLFGNVKRVAMGVTLDGKERTEPSDLREVGELLAFLRQPQPPRGLKDAWDMLPLAKTIMGMRPKTIKSAPVQEVVLTGDQIDLTKLPVQGCWPGEPAPLITWPLIITKGPSESREDDYNLGIYRMQVLGKDRTIMRWLAHRGGAQHHRRWKTSGKREPLPAAAVLGADPGLILAAVTPVPDTLSEYQFAGLLRGEKAELVQAKTVPLLVPAHAEIILEGHVLLDDYEDEGPYGDHTGYYNSVEKFPVFQVTAITHRKNPIYLSTFTGRPPDEPSVLGEALNEVFIPLIQQQFPEIVDFWLPPEGCSYRIAVISMKKAYPGHAKRVMMGAWSYLRQFMYTKWIIVVDDDINARDWKDVMWAMSTRMDPARDITVVENTPIDYLDFASPESGLGSKIGLDATNKWPPETHREWGEKLYMEQEIIDRVNAKWAEMGLPGSGKTIWKS</sequence>
<dbReference type="STRING" id="715226.ABI_40220"/>
<dbReference type="SUPFAM" id="SSF50475">
    <property type="entry name" value="FMN-binding split barrel"/>
    <property type="match status" value="1"/>
</dbReference>
<dbReference type="InterPro" id="IPR049383">
    <property type="entry name" value="UbiD-like_N"/>
</dbReference>
<dbReference type="InterPro" id="IPR002830">
    <property type="entry name" value="UbiD"/>
</dbReference>
<dbReference type="Proteomes" id="UP000006512">
    <property type="component" value="Unassembled WGS sequence"/>
</dbReference>
<dbReference type="HOGENOM" id="CLU_023348_4_1_5"/>
<gene>
    <name evidence="5" type="ORF">ABI_40220</name>
</gene>
<dbReference type="GO" id="GO:0005829">
    <property type="term" value="C:cytosol"/>
    <property type="evidence" value="ECO:0007669"/>
    <property type="project" value="TreeGrafter"/>
</dbReference>
<organism evidence="5 6">
    <name type="scientific">Asticcacaulis biprosthecium C19</name>
    <dbReference type="NCBI Taxonomy" id="715226"/>
    <lineage>
        <taxon>Bacteria</taxon>
        <taxon>Pseudomonadati</taxon>
        <taxon>Pseudomonadota</taxon>
        <taxon>Alphaproteobacteria</taxon>
        <taxon>Caulobacterales</taxon>
        <taxon>Caulobacteraceae</taxon>
        <taxon>Asticcacaulis</taxon>
    </lineage>
</organism>
<dbReference type="GO" id="GO:0006744">
    <property type="term" value="P:ubiquinone biosynthetic process"/>
    <property type="evidence" value="ECO:0007669"/>
    <property type="project" value="TreeGrafter"/>
</dbReference>
<dbReference type="Pfam" id="PF01977">
    <property type="entry name" value="UbiD"/>
    <property type="match status" value="1"/>
</dbReference>
<feature type="domain" description="3-octaprenyl-4-hydroxybenzoate carboxy-lyase-like C-terminal" evidence="4">
    <location>
        <begin position="344"/>
        <end position="468"/>
    </location>
</feature>
<dbReference type="NCBIfam" id="TIGR00148">
    <property type="entry name" value="UbiD family decarboxylase"/>
    <property type="match status" value="1"/>
</dbReference>
<feature type="domain" description="3-octaprenyl-4-hydroxybenzoate carboxy-lyase-like N-terminal" evidence="3">
    <location>
        <begin position="13"/>
        <end position="88"/>
    </location>
</feature>
<dbReference type="Pfam" id="PF20696">
    <property type="entry name" value="UbiD_C"/>
    <property type="match status" value="1"/>
</dbReference>
<evidence type="ECO:0000256" key="1">
    <source>
        <dbReference type="ARBA" id="ARBA00010021"/>
    </source>
</evidence>
<dbReference type="Gene3D" id="3.40.1670.10">
    <property type="entry name" value="UbiD C-terminal domain-like"/>
    <property type="match status" value="1"/>
</dbReference>
<dbReference type="InterPro" id="IPR048304">
    <property type="entry name" value="UbiD_Rift_dom"/>
</dbReference>
<dbReference type="PANTHER" id="PTHR30108:SF17">
    <property type="entry name" value="FERULIC ACID DECARBOXYLASE 1"/>
    <property type="match status" value="1"/>
</dbReference>
<keyword evidence="5" id="KW-0456">Lyase</keyword>
<evidence type="ECO:0000313" key="5">
    <source>
        <dbReference type="EMBL" id="EGF89605.1"/>
    </source>
</evidence>
<evidence type="ECO:0000259" key="2">
    <source>
        <dbReference type="Pfam" id="PF01977"/>
    </source>
</evidence>
<evidence type="ECO:0000259" key="4">
    <source>
        <dbReference type="Pfam" id="PF20696"/>
    </source>
</evidence>
<dbReference type="Gene3D" id="1.20.5.570">
    <property type="entry name" value="Single helix bin"/>
    <property type="match status" value="1"/>
</dbReference>
<dbReference type="SUPFAM" id="SSF143968">
    <property type="entry name" value="UbiD C-terminal domain-like"/>
    <property type="match status" value="1"/>
</dbReference>
<feature type="domain" description="3-octaprenyl-4-hydroxybenzoate carboxy-lyase-like Rift-related" evidence="2">
    <location>
        <begin position="136"/>
        <end position="338"/>
    </location>
</feature>
<evidence type="ECO:0000313" key="6">
    <source>
        <dbReference type="Proteomes" id="UP000006512"/>
    </source>
</evidence>
<dbReference type="Pfam" id="PF20695">
    <property type="entry name" value="UbiD_N"/>
    <property type="match status" value="1"/>
</dbReference>
<name>F4QS85_9CAUL</name>
<dbReference type="eggNOG" id="COG0043">
    <property type="taxonomic scope" value="Bacteria"/>
</dbReference>
<dbReference type="GO" id="GO:0008694">
    <property type="term" value="F:4-hydroxy-3-polyprenylbenzoate decarboxylase activity"/>
    <property type="evidence" value="ECO:0007669"/>
    <property type="project" value="TreeGrafter"/>
</dbReference>
<dbReference type="InterPro" id="IPR049381">
    <property type="entry name" value="UbiD-like_C"/>
</dbReference>
<protein>
    <submittedName>
        <fullName evidence="5">3-octaprenyl-4-hydroxybenzoate carboxy-lyase</fullName>
    </submittedName>
</protein>
<keyword evidence="6" id="KW-1185">Reference proteome</keyword>
<accession>F4QS85</accession>
<dbReference type="FunFam" id="3.40.1670.10:FF:000001">
    <property type="entry name" value="3-octaprenyl-4-hydroxybenzoate carboxy-lyase"/>
    <property type="match status" value="1"/>
</dbReference>
<dbReference type="EMBL" id="GL883080">
    <property type="protein sequence ID" value="EGF89605.1"/>
    <property type="molecule type" value="Genomic_DNA"/>
</dbReference>
<comment type="similarity">
    <text evidence="1">Belongs to the UbiD family.</text>
</comment>
<dbReference type="AlphaFoldDB" id="F4QS85"/>
<reference evidence="6" key="1">
    <citation type="submission" date="2011-03" db="EMBL/GenBank/DDBJ databases">
        <title>Draft genome sequence of Brevundimonas diminuta.</title>
        <authorList>
            <person name="Brown P.J.B."/>
            <person name="Buechlein A."/>
            <person name="Hemmerich C."/>
            <person name="Brun Y.V."/>
        </authorList>
    </citation>
    <scope>NUCLEOTIDE SEQUENCE [LARGE SCALE GENOMIC DNA]</scope>
    <source>
        <strain evidence="6">C19</strain>
    </source>
</reference>
<evidence type="ECO:0000259" key="3">
    <source>
        <dbReference type="Pfam" id="PF20695"/>
    </source>
</evidence>
<proteinExistence type="inferred from homology"/>
<dbReference type="PANTHER" id="PTHR30108">
    <property type="entry name" value="3-OCTAPRENYL-4-HYDROXYBENZOATE CARBOXY-LYASE-RELATED"/>
    <property type="match status" value="1"/>
</dbReference>